<dbReference type="GO" id="GO:0005737">
    <property type="term" value="C:cytoplasm"/>
    <property type="evidence" value="ECO:0007669"/>
    <property type="project" value="InterPro"/>
</dbReference>
<dbReference type="GO" id="GO:0006559">
    <property type="term" value="P:L-phenylalanine catabolic process"/>
    <property type="evidence" value="ECO:0007669"/>
    <property type="project" value="TreeGrafter"/>
</dbReference>
<dbReference type="GO" id="GO:0006749">
    <property type="term" value="P:glutathione metabolic process"/>
    <property type="evidence" value="ECO:0007669"/>
    <property type="project" value="TreeGrafter"/>
</dbReference>
<dbReference type="SUPFAM" id="SSF52833">
    <property type="entry name" value="Thioredoxin-like"/>
    <property type="match status" value="1"/>
</dbReference>
<dbReference type="PANTHER" id="PTHR42673:SF21">
    <property type="entry name" value="GLUTATHIONE S-TRANSFERASE YFCF"/>
    <property type="match status" value="1"/>
</dbReference>
<dbReference type="PANTHER" id="PTHR42673">
    <property type="entry name" value="MALEYLACETOACETATE ISOMERASE"/>
    <property type="match status" value="1"/>
</dbReference>
<reference evidence="4 5" key="1">
    <citation type="submission" date="2015-11" db="EMBL/GenBank/DDBJ databases">
        <title>Genomic analysis of 38 Legionella species identifies large and diverse effector repertoires.</title>
        <authorList>
            <person name="Burstein D."/>
            <person name="Amaro F."/>
            <person name="Zusman T."/>
            <person name="Lifshitz Z."/>
            <person name="Cohen O."/>
            <person name="Gilbert J.A."/>
            <person name="Pupko T."/>
            <person name="Shuman H.A."/>
            <person name="Segal G."/>
        </authorList>
    </citation>
    <scope>NUCLEOTIDE SEQUENCE [LARGE SCALE GENOMIC DNA]</scope>
    <source>
        <strain evidence="4 5">SE-32A-C8</strain>
    </source>
</reference>
<organism evidence="4 5">
    <name type="scientific">Legionella erythra</name>
    <dbReference type="NCBI Taxonomy" id="448"/>
    <lineage>
        <taxon>Bacteria</taxon>
        <taxon>Pseudomonadati</taxon>
        <taxon>Pseudomonadota</taxon>
        <taxon>Gammaproteobacteria</taxon>
        <taxon>Legionellales</taxon>
        <taxon>Legionellaceae</taxon>
        <taxon>Legionella</taxon>
    </lineage>
</organism>
<evidence type="ECO:0000313" key="4">
    <source>
        <dbReference type="EMBL" id="KTC95731.1"/>
    </source>
</evidence>
<feature type="domain" description="GST N-terminal" evidence="2">
    <location>
        <begin position="1"/>
        <end position="82"/>
    </location>
</feature>
<evidence type="ECO:0000259" key="3">
    <source>
        <dbReference type="PROSITE" id="PS50405"/>
    </source>
</evidence>
<dbReference type="Pfam" id="PF13417">
    <property type="entry name" value="GST_N_3"/>
    <property type="match status" value="1"/>
</dbReference>
<dbReference type="InterPro" id="IPR005955">
    <property type="entry name" value="GST_Zeta"/>
</dbReference>
<dbReference type="RefSeq" id="WP_058527168.1">
    <property type="nucleotide sequence ID" value="NZ_CAAAHY010000014.1"/>
</dbReference>
<dbReference type="SUPFAM" id="SSF47616">
    <property type="entry name" value="GST C-terminal domain-like"/>
    <property type="match status" value="1"/>
</dbReference>
<dbReference type="InterPro" id="IPR036249">
    <property type="entry name" value="Thioredoxin-like_sf"/>
</dbReference>
<dbReference type="GO" id="GO:0004364">
    <property type="term" value="F:glutathione transferase activity"/>
    <property type="evidence" value="ECO:0007669"/>
    <property type="project" value="TreeGrafter"/>
</dbReference>
<dbReference type="Proteomes" id="UP000054773">
    <property type="component" value="Unassembled WGS sequence"/>
</dbReference>
<dbReference type="InterPro" id="IPR010987">
    <property type="entry name" value="Glutathione-S-Trfase_C-like"/>
</dbReference>
<sequence>MKLYDYFRSTASYRVRIALNIKNISYETLAVHLVNNGGEQHLPHYLEMNPQGLVPTLNENGHIISQSLAIIEYLDEMTPTPPLLPQTPLGRAHVRSLALTIACDIHPINNLRVLNRLRYQFDADESQVREWYFHWLKLGFDALEIRLQQMPHKSQVCYGNDVTLADLCLIPQVYNAHRFGFPMVNYPLINAINEHCLSLSPFKNAAPEDA</sequence>
<proteinExistence type="inferred from homology"/>
<dbReference type="NCBIfam" id="TIGR01262">
    <property type="entry name" value="maiA"/>
    <property type="match status" value="1"/>
</dbReference>
<evidence type="ECO:0000259" key="2">
    <source>
        <dbReference type="PROSITE" id="PS50404"/>
    </source>
</evidence>
<comment type="similarity">
    <text evidence="1">Belongs to the GST superfamily. Zeta family.</text>
</comment>
<dbReference type="GO" id="GO:0016034">
    <property type="term" value="F:maleylacetoacetate isomerase activity"/>
    <property type="evidence" value="ECO:0007669"/>
    <property type="project" value="TreeGrafter"/>
</dbReference>
<dbReference type="AlphaFoldDB" id="A0A0W0TJJ1"/>
<evidence type="ECO:0000256" key="1">
    <source>
        <dbReference type="ARBA" id="ARBA00010007"/>
    </source>
</evidence>
<evidence type="ECO:0000313" key="5">
    <source>
        <dbReference type="Proteomes" id="UP000054773"/>
    </source>
</evidence>
<dbReference type="InterPro" id="IPR034330">
    <property type="entry name" value="GST_Zeta_C"/>
</dbReference>
<dbReference type="OrthoDB" id="509852at2"/>
<keyword evidence="4" id="KW-0413">Isomerase</keyword>
<dbReference type="InterPro" id="IPR034333">
    <property type="entry name" value="GST_Zeta_N"/>
</dbReference>
<dbReference type="InterPro" id="IPR040079">
    <property type="entry name" value="Glutathione_S-Trfase"/>
</dbReference>
<dbReference type="PROSITE" id="PS50404">
    <property type="entry name" value="GST_NTER"/>
    <property type="match status" value="1"/>
</dbReference>
<keyword evidence="4" id="KW-0808">Transferase</keyword>
<dbReference type="SFLD" id="SFLDG00358">
    <property type="entry name" value="Main_(cytGST)"/>
    <property type="match status" value="1"/>
</dbReference>
<gene>
    <name evidence="4" type="ORF">Lery_2026</name>
</gene>
<dbReference type="EMBL" id="LNYA01000032">
    <property type="protein sequence ID" value="KTC95731.1"/>
    <property type="molecule type" value="Genomic_DNA"/>
</dbReference>
<dbReference type="PROSITE" id="PS50405">
    <property type="entry name" value="GST_CTER"/>
    <property type="match status" value="1"/>
</dbReference>
<keyword evidence="5" id="KW-1185">Reference proteome</keyword>
<accession>A0A0W0TJJ1</accession>
<dbReference type="STRING" id="448.Lery_2026"/>
<dbReference type="CDD" id="cd03042">
    <property type="entry name" value="GST_N_Zeta"/>
    <property type="match status" value="1"/>
</dbReference>
<dbReference type="CDD" id="cd03191">
    <property type="entry name" value="GST_C_Zeta"/>
    <property type="match status" value="1"/>
</dbReference>
<comment type="caution">
    <text evidence="4">The sequence shown here is derived from an EMBL/GenBank/DDBJ whole genome shotgun (WGS) entry which is preliminary data.</text>
</comment>
<protein>
    <submittedName>
        <fullName evidence="4">Glutathione S-transferase (Maleylacetoacetate isomerase)</fullName>
    </submittedName>
</protein>
<feature type="domain" description="GST C-terminal" evidence="3">
    <location>
        <begin position="87"/>
        <end position="210"/>
    </location>
</feature>
<name>A0A0W0TJJ1_LEGER</name>
<dbReference type="Gene3D" id="1.20.1050.10">
    <property type="match status" value="1"/>
</dbReference>
<dbReference type="InterPro" id="IPR004045">
    <property type="entry name" value="Glutathione_S-Trfase_N"/>
</dbReference>
<dbReference type="PATRIC" id="fig|448.7.peg.2124"/>
<dbReference type="InterPro" id="IPR036282">
    <property type="entry name" value="Glutathione-S-Trfase_C_sf"/>
</dbReference>
<dbReference type="Gene3D" id="3.40.30.10">
    <property type="entry name" value="Glutaredoxin"/>
    <property type="match status" value="1"/>
</dbReference>
<dbReference type="SFLD" id="SFLDS00019">
    <property type="entry name" value="Glutathione_Transferase_(cytos"/>
    <property type="match status" value="1"/>
</dbReference>